<gene>
    <name evidence="5" type="ORF">CORT_0B08900</name>
</gene>
<dbReference type="PANTHER" id="PTHR16290:SF0">
    <property type="entry name" value="DECAPPING PROTEIN 1, ISOFORM A"/>
    <property type="match status" value="1"/>
</dbReference>
<dbReference type="GeneID" id="14539068"/>
<dbReference type="Proteomes" id="UP000005018">
    <property type="component" value="Chromosome 2"/>
</dbReference>
<evidence type="ECO:0000313" key="6">
    <source>
        <dbReference type="Proteomes" id="UP000005018"/>
    </source>
</evidence>
<dbReference type="GO" id="GO:0003729">
    <property type="term" value="F:mRNA binding"/>
    <property type="evidence" value="ECO:0007669"/>
    <property type="project" value="TreeGrafter"/>
</dbReference>
<evidence type="ECO:0000313" key="5">
    <source>
        <dbReference type="EMBL" id="CCG22594.1"/>
    </source>
</evidence>
<dbReference type="GO" id="GO:0006397">
    <property type="term" value="P:mRNA processing"/>
    <property type="evidence" value="ECO:0007669"/>
    <property type="project" value="UniProtKB-KW"/>
</dbReference>
<dbReference type="SUPFAM" id="SSF50729">
    <property type="entry name" value="PH domain-like"/>
    <property type="match status" value="1"/>
</dbReference>
<dbReference type="InterPro" id="IPR011993">
    <property type="entry name" value="PH-like_dom_sf"/>
</dbReference>
<keyword evidence="4" id="KW-0507">mRNA processing</keyword>
<comment type="subcellular location">
    <subcellularLocation>
        <location evidence="1">Cytoplasm</location>
    </subcellularLocation>
</comment>
<dbReference type="GO" id="GO:0008047">
    <property type="term" value="F:enzyme activator activity"/>
    <property type="evidence" value="ECO:0007669"/>
    <property type="project" value="InterPro"/>
</dbReference>
<protein>
    <submittedName>
        <fullName evidence="5">Dcp1 protein</fullName>
    </submittedName>
</protein>
<name>H8X082_CANO9</name>
<dbReference type="HOGENOM" id="CLU_113008_0_0_1"/>
<evidence type="ECO:0000256" key="3">
    <source>
        <dbReference type="ARBA" id="ARBA00022490"/>
    </source>
</evidence>
<dbReference type="OrthoDB" id="440673at2759"/>
<evidence type="ECO:0000256" key="4">
    <source>
        <dbReference type="ARBA" id="ARBA00022664"/>
    </source>
</evidence>
<evidence type="ECO:0000256" key="2">
    <source>
        <dbReference type="ARBA" id="ARBA00008778"/>
    </source>
</evidence>
<dbReference type="GO" id="GO:0000932">
    <property type="term" value="C:P-body"/>
    <property type="evidence" value="ECO:0007669"/>
    <property type="project" value="TreeGrafter"/>
</dbReference>
<organism evidence="5 6">
    <name type="scientific">Candida orthopsilosis (strain 90-125)</name>
    <name type="common">Yeast</name>
    <dbReference type="NCBI Taxonomy" id="1136231"/>
    <lineage>
        <taxon>Eukaryota</taxon>
        <taxon>Fungi</taxon>
        <taxon>Dikarya</taxon>
        <taxon>Ascomycota</taxon>
        <taxon>Saccharomycotina</taxon>
        <taxon>Pichiomycetes</taxon>
        <taxon>Debaryomycetaceae</taxon>
        <taxon>Candida/Lodderomyces clade</taxon>
        <taxon>Candida</taxon>
    </lineage>
</organism>
<accession>H8X082</accession>
<dbReference type="KEGG" id="cot:CORT_0B08900"/>
<dbReference type="AlphaFoldDB" id="H8X082"/>
<proteinExistence type="inferred from homology"/>
<comment type="similarity">
    <text evidence="2">Belongs to the DCP1 family.</text>
</comment>
<dbReference type="eggNOG" id="KOG2868">
    <property type="taxonomic scope" value="Eukaryota"/>
</dbReference>
<dbReference type="PANTHER" id="PTHR16290">
    <property type="entry name" value="TRANSCRIPTION FACTOR SMIF DECAPPING ENZYME DCP1"/>
    <property type="match status" value="1"/>
</dbReference>
<dbReference type="Pfam" id="PF06058">
    <property type="entry name" value="DCP1"/>
    <property type="match status" value="1"/>
</dbReference>
<dbReference type="GO" id="GO:0000290">
    <property type="term" value="P:deadenylation-dependent decapping of nuclear-transcribed mRNA"/>
    <property type="evidence" value="ECO:0007669"/>
    <property type="project" value="InterPro"/>
</dbReference>
<dbReference type="Gene3D" id="2.30.29.30">
    <property type="entry name" value="Pleckstrin-homology domain (PH domain)/Phosphotyrosine-binding domain (PTB)"/>
    <property type="match status" value="1"/>
</dbReference>
<dbReference type="EMBL" id="HE681720">
    <property type="protein sequence ID" value="CCG22594.1"/>
    <property type="molecule type" value="Genomic_DNA"/>
</dbReference>
<dbReference type="InterPro" id="IPR010334">
    <property type="entry name" value="Dcp1"/>
</dbReference>
<keyword evidence="3" id="KW-0963">Cytoplasm</keyword>
<dbReference type="RefSeq" id="XP_003868029.1">
    <property type="nucleotide sequence ID" value="XM_003867981.1"/>
</dbReference>
<evidence type="ECO:0000256" key="1">
    <source>
        <dbReference type="ARBA" id="ARBA00004496"/>
    </source>
</evidence>
<keyword evidence="6" id="KW-1185">Reference proteome</keyword>
<dbReference type="CDD" id="cd13182">
    <property type="entry name" value="EVH1-like_Dcp1"/>
    <property type="match status" value="1"/>
</dbReference>
<dbReference type="GO" id="GO:0031087">
    <property type="term" value="P:deadenylation-independent decapping of nuclear-transcribed mRNA"/>
    <property type="evidence" value="ECO:0007669"/>
    <property type="project" value="TreeGrafter"/>
</dbReference>
<sequence>MQKTSQNAAVFQIKQSFCLDEIFTSDKRPTTMAAADTTISQEQITRDDALKLYTSALNFNVISRYDPAIKQLVCHTSHCVLYKFNEESEEWVKTDYQGALALYERSTSAGSGQEPSPDSHLQQPFKFGIIILNRSSPECFSLGILPESGMEVELNDNLIIIRSLSGEIYGLWLFSGEERESLYKTIQYLV</sequence>
<reference evidence="5 6" key="1">
    <citation type="journal article" date="2012" name="PLoS ONE">
        <title>Sequence and analysis of the genome of the pathogenic yeast Candida orthopsilosis.</title>
        <authorList>
            <person name="Riccombeni A."/>
            <person name="Vidanes G."/>
            <person name="Proux-Wera E."/>
            <person name="Wolfe K.H."/>
            <person name="Butler G."/>
        </authorList>
    </citation>
    <scope>NUCLEOTIDE SEQUENCE [LARGE SCALE GENOMIC DNA]</scope>
    <source>
        <strain evidence="5 6">Co 90-125</strain>
    </source>
</reference>